<dbReference type="AlphaFoldDB" id="A0ABD2S968"/>
<organism evidence="2 3">
    <name type="scientific">Solanum stoloniferum</name>
    <dbReference type="NCBI Taxonomy" id="62892"/>
    <lineage>
        <taxon>Eukaryota</taxon>
        <taxon>Viridiplantae</taxon>
        <taxon>Streptophyta</taxon>
        <taxon>Embryophyta</taxon>
        <taxon>Tracheophyta</taxon>
        <taxon>Spermatophyta</taxon>
        <taxon>Magnoliopsida</taxon>
        <taxon>eudicotyledons</taxon>
        <taxon>Gunneridae</taxon>
        <taxon>Pentapetalae</taxon>
        <taxon>asterids</taxon>
        <taxon>lamiids</taxon>
        <taxon>Solanales</taxon>
        <taxon>Solanaceae</taxon>
        <taxon>Solanoideae</taxon>
        <taxon>Solaneae</taxon>
        <taxon>Solanum</taxon>
    </lineage>
</organism>
<sequence>MDGILMRCLTENPKRKAAGRFHINLLAPYALAIWYGARFILGIGYTGGQVLNVFDIKLLHSVASDLLLKGEFSAKMCDAGGELTMHRRNVSSKFYVYELQY</sequence>
<evidence type="ECO:0000313" key="3">
    <source>
        <dbReference type="Proteomes" id="UP001627284"/>
    </source>
</evidence>
<accession>A0ABD2S968</accession>
<gene>
    <name evidence="2" type="ORF">AABB24_029065</name>
</gene>
<keyword evidence="1" id="KW-1133">Transmembrane helix</keyword>
<dbReference type="Proteomes" id="UP001627284">
    <property type="component" value="Unassembled WGS sequence"/>
</dbReference>
<evidence type="ECO:0000256" key="1">
    <source>
        <dbReference type="SAM" id="Phobius"/>
    </source>
</evidence>
<keyword evidence="1" id="KW-0812">Transmembrane</keyword>
<evidence type="ECO:0000313" key="2">
    <source>
        <dbReference type="EMBL" id="KAL3340748.1"/>
    </source>
</evidence>
<name>A0ABD2S968_9SOLN</name>
<keyword evidence="1" id="KW-0472">Membrane</keyword>
<proteinExistence type="predicted"/>
<comment type="caution">
    <text evidence="2">The sequence shown here is derived from an EMBL/GenBank/DDBJ whole genome shotgun (WGS) entry which is preliminary data.</text>
</comment>
<protein>
    <submittedName>
        <fullName evidence="2">Uncharacterized protein</fullName>
    </submittedName>
</protein>
<feature type="transmembrane region" description="Helical" evidence="1">
    <location>
        <begin position="21"/>
        <end position="45"/>
    </location>
</feature>
<keyword evidence="3" id="KW-1185">Reference proteome</keyword>
<dbReference type="EMBL" id="JBJKTR010000016">
    <property type="protein sequence ID" value="KAL3340748.1"/>
    <property type="molecule type" value="Genomic_DNA"/>
</dbReference>
<reference evidence="2 3" key="1">
    <citation type="submission" date="2024-05" db="EMBL/GenBank/DDBJ databases">
        <title>De novo assembly of an allotetraploid wild potato.</title>
        <authorList>
            <person name="Hosaka A.J."/>
        </authorList>
    </citation>
    <scope>NUCLEOTIDE SEQUENCE [LARGE SCALE GENOMIC DNA]</scope>
    <source>
        <tissue evidence="2">Young leaves</tissue>
    </source>
</reference>